<evidence type="ECO:0000313" key="1">
    <source>
        <dbReference type="EMBL" id="UKJ87710.1"/>
    </source>
</evidence>
<protein>
    <submittedName>
        <fullName evidence="1">Uncharacterized protein</fullName>
    </submittedName>
</protein>
<gene>
    <name evidence="1" type="ORF">MACJ_000150</name>
</gene>
<organism evidence="1 2">
    <name type="scientific">Theileria orientalis</name>
    <dbReference type="NCBI Taxonomy" id="68886"/>
    <lineage>
        <taxon>Eukaryota</taxon>
        <taxon>Sar</taxon>
        <taxon>Alveolata</taxon>
        <taxon>Apicomplexa</taxon>
        <taxon>Aconoidasida</taxon>
        <taxon>Piroplasmida</taxon>
        <taxon>Theileriidae</taxon>
        <taxon>Theileria</taxon>
    </lineage>
</organism>
<sequence length="381" mass="43235">MTSNSKPDQESTTSITVEQANYPQLNHFGYKCCKHNITSVTNISEVGSLKFYLWDQENGYIRNKELNLYSDSSGSQKMGNIIYTSCKGNVLVFFYDSDPRPLLLCFDSTWYRPKDKANYTDRWVRITKLETCKCTEKGFTQASNLLAELNNIYMELNPVDLGETKKAYKGSGQIDSHSYTIHDYTPQPIKVKITSKELVCYKKYAHEPDNGSNTSYRLGKITYDGLTNYGLSYPEERPLQKVSLYYSVYDTQHKYPLLVKLCFKGGSSPDYEYHKLDDKRTLKWEKLSSDKHKYLLEKLSNKETFESGLYDIRTRISISYTEDEKKKHLFNPEQCKEDKISIAAIAGGTVGTAAVVGTGVTVGVLISKKIIVLGAFTAAVA</sequence>
<dbReference type="AlphaFoldDB" id="A0A976M4R6"/>
<accession>A0A976M4R6</accession>
<dbReference type="Proteomes" id="UP000244803">
    <property type="component" value="Chromosome 1"/>
</dbReference>
<name>A0A976M4R6_THEOR</name>
<dbReference type="EMBL" id="CP056065">
    <property type="protein sequence ID" value="UKJ87710.1"/>
    <property type="molecule type" value="Genomic_DNA"/>
</dbReference>
<evidence type="ECO:0000313" key="2">
    <source>
        <dbReference type="Proteomes" id="UP000244803"/>
    </source>
</evidence>
<reference evidence="1" key="1">
    <citation type="submission" date="2022-07" db="EMBL/GenBank/DDBJ databases">
        <title>Evaluation of T. orientalis genome assembly methods using nanopore sequencing and analysis of variation between genomes.</title>
        <authorList>
            <person name="Yam J."/>
            <person name="Micallef M.L."/>
            <person name="Liu M."/>
            <person name="Djordjevic S.P."/>
            <person name="Bogema D.R."/>
            <person name="Jenkins C."/>
        </authorList>
    </citation>
    <scope>NUCLEOTIDE SEQUENCE</scope>
    <source>
        <strain evidence="1">Fish Creek</strain>
    </source>
</reference>
<proteinExistence type="predicted"/>